<protein>
    <submittedName>
        <fullName evidence="1">Uncharacterized protein</fullName>
    </submittedName>
</protein>
<dbReference type="EMBL" id="DP000011">
    <property type="protein sequence ID" value="ABA95730.1"/>
    <property type="molecule type" value="Genomic_DNA"/>
</dbReference>
<name>Q2QY40_ORYSJ</name>
<accession>Q2QY40</accession>
<evidence type="ECO:0000313" key="1">
    <source>
        <dbReference type="EMBL" id="ABA95730.1"/>
    </source>
</evidence>
<organism evidence="1">
    <name type="scientific">Oryza sativa subsp. japonica</name>
    <name type="common">Rice</name>
    <dbReference type="NCBI Taxonomy" id="39947"/>
    <lineage>
        <taxon>Eukaryota</taxon>
        <taxon>Viridiplantae</taxon>
        <taxon>Streptophyta</taxon>
        <taxon>Embryophyta</taxon>
        <taxon>Tracheophyta</taxon>
        <taxon>Spermatophyta</taxon>
        <taxon>Magnoliopsida</taxon>
        <taxon>Liliopsida</taxon>
        <taxon>Poales</taxon>
        <taxon>Poaceae</taxon>
        <taxon>BOP clade</taxon>
        <taxon>Oryzoideae</taxon>
        <taxon>Oryzeae</taxon>
        <taxon>Oryzinae</taxon>
        <taxon>Oryza</taxon>
        <taxon>Oryza sativa</taxon>
    </lineage>
</organism>
<reference evidence="1" key="3">
    <citation type="submission" date="2006-01" db="EMBL/GenBank/DDBJ databases">
        <authorList>
            <person name="Buell R."/>
        </authorList>
    </citation>
    <scope>NUCLEOTIDE SEQUENCE</scope>
</reference>
<sequence length="82" mass="8603">MKAQVSYEHGPTTDVGEVLADATALHVNMVGKRSAGPVGSLQLIPLSTCASMGSPVKFIVRSCNRCSSVGLRSSRTPRSTLE</sequence>
<dbReference type="AlphaFoldDB" id="Q2QY40"/>
<gene>
    <name evidence="1" type="ordered locus">LOC_Os12g03940</name>
</gene>
<reference evidence="1" key="2">
    <citation type="submission" date="2005-04" db="EMBL/GenBank/DDBJ databases">
        <authorList>
            <person name="Buell C.R."/>
            <person name="Wing R.A."/>
            <person name="McCombie W.A."/>
            <person name="Ouyang S."/>
        </authorList>
    </citation>
    <scope>NUCLEOTIDE SEQUENCE</scope>
</reference>
<proteinExistence type="predicted"/>
<reference evidence="1" key="1">
    <citation type="journal article" date="2005" name="BMC Biol.">
        <title>The sequence of rice chromosomes 11 and 12, rich in disease resistance genes and recent gene duplications.</title>
        <authorList>
            <consortium name="The rice chromosomes 11 and 12 sequencing consortia"/>
        </authorList>
    </citation>
    <scope>NUCLEOTIDE SEQUENCE [LARGE SCALE GENOMIC DNA]</scope>
</reference>